<dbReference type="AlphaFoldDB" id="A0A510XYZ5"/>
<name>A0A510XYZ5_9GAMM</name>
<dbReference type="EMBL" id="BJUM01000035">
    <property type="protein sequence ID" value="GEK56284.1"/>
    <property type="molecule type" value="Genomic_DNA"/>
</dbReference>
<gene>
    <name evidence="1" type="ORF">PES01_31290</name>
</gene>
<sequence>MEFSNISKFNFYLYDEVVDFKSYELSSDSVALLDFSNDGVSLNIDDGFSLIEFEYNIQFTVDNRVYYFSHYANLSDAKTPEVLYENYYYDDGELSKNIAYRRFEIVAYWSICKLFDKFNSEFNEEKDFVESIGLEMLDELKSKLTFVRNFNC</sequence>
<reference evidence="1 2" key="1">
    <citation type="submission" date="2019-07" db="EMBL/GenBank/DDBJ databases">
        <title>Whole genome shotgun sequence of Pseudoalteromonas espejiana NBRC 102222.</title>
        <authorList>
            <person name="Hosoyama A."/>
            <person name="Uohara A."/>
            <person name="Ohji S."/>
            <person name="Ichikawa N."/>
        </authorList>
    </citation>
    <scope>NUCLEOTIDE SEQUENCE [LARGE SCALE GENOMIC DNA]</scope>
    <source>
        <strain evidence="1 2">NBRC 102222</strain>
    </source>
</reference>
<dbReference type="Proteomes" id="UP000321419">
    <property type="component" value="Unassembled WGS sequence"/>
</dbReference>
<keyword evidence="2" id="KW-1185">Reference proteome</keyword>
<organism evidence="1 2">
    <name type="scientific">Pseudoalteromonas espejiana</name>
    <dbReference type="NCBI Taxonomy" id="28107"/>
    <lineage>
        <taxon>Bacteria</taxon>
        <taxon>Pseudomonadati</taxon>
        <taxon>Pseudomonadota</taxon>
        <taxon>Gammaproteobacteria</taxon>
        <taxon>Alteromonadales</taxon>
        <taxon>Pseudoalteromonadaceae</taxon>
        <taxon>Pseudoalteromonas</taxon>
    </lineage>
</organism>
<evidence type="ECO:0000313" key="2">
    <source>
        <dbReference type="Proteomes" id="UP000321419"/>
    </source>
</evidence>
<accession>A0A510XYZ5</accession>
<comment type="caution">
    <text evidence="1">The sequence shown here is derived from an EMBL/GenBank/DDBJ whole genome shotgun (WGS) entry which is preliminary data.</text>
</comment>
<evidence type="ECO:0000313" key="1">
    <source>
        <dbReference type="EMBL" id="GEK56284.1"/>
    </source>
</evidence>
<protein>
    <submittedName>
        <fullName evidence="1">Uncharacterized protein</fullName>
    </submittedName>
</protein>
<proteinExistence type="predicted"/>